<reference evidence="1 2" key="1">
    <citation type="journal article" date="2019" name="Philos. Trans. R. Soc. Lond., B, Biol. Sci.">
        <title>Ant behaviour and brain gene expression of defending hosts depend on the ecological success of the intruding social parasite.</title>
        <authorList>
            <person name="Kaur R."/>
            <person name="Stoldt M."/>
            <person name="Jongepier E."/>
            <person name="Feldmeyer B."/>
            <person name="Menzel F."/>
            <person name="Bornberg-Bauer E."/>
            <person name="Foitzik S."/>
        </authorList>
    </citation>
    <scope>NUCLEOTIDE SEQUENCE [LARGE SCALE GENOMIC DNA]</scope>
    <source>
        <tissue evidence="1">Whole body</tissue>
    </source>
</reference>
<dbReference type="Proteomes" id="UP000310200">
    <property type="component" value="Unassembled WGS sequence"/>
</dbReference>
<keyword evidence="2" id="KW-1185">Reference proteome</keyword>
<dbReference type="EMBL" id="QBLH01000547">
    <property type="protein sequence ID" value="TGZ54800.1"/>
    <property type="molecule type" value="Genomic_DNA"/>
</dbReference>
<name>A0A4S2KXN7_9HYME</name>
<evidence type="ECO:0000313" key="1">
    <source>
        <dbReference type="EMBL" id="TGZ54800.1"/>
    </source>
</evidence>
<proteinExistence type="predicted"/>
<dbReference type="AlphaFoldDB" id="A0A4S2KXN7"/>
<sequence length="66" mass="7421">MLQKDKGSLWTATRFLICPISSSSYLGDKTFPLTGQDYVLKMTQDEIDICVPALDAWEKDSELHGI</sequence>
<comment type="caution">
    <text evidence="1">The sequence shown here is derived from an EMBL/GenBank/DDBJ whole genome shotgun (WGS) entry which is preliminary data.</text>
</comment>
<accession>A0A4S2KXN7</accession>
<gene>
    <name evidence="1" type="ORF">DBV15_11656</name>
</gene>
<protein>
    <submittedName>
        <fullName evidence="1">Uncharacterized protein</fullName>
    </submittedName>
</protein>
<organism evidence="1 2">
    <name type="scientific">Temnothorax longispinosus</name>
    <dbReference type="NCBI Taxonomy" id="300112"/>
    <lineage>
        <taxon>Eukaryota</taxon>
        <taxon>Metazoa</taxon>
        <taxon>Ecdysozoa</taxon>
        <taxon>Arthropoda</taxon>
        <taxon>Hexapoda</taxon>
        <taxon>Insecta</taxon>
        <taxon>Pterygota</taxon>
        <taxon>Neoptera</taxon>
        <taxon>Endopterygota</taxon>
        <taxon>Hymenoptera</taxon>
        <taxon>Apocrita</taxon>
        <taxon>Aculeata</taxon>
        <taxon>Formicoidea</taxon>
        <taxon>Formicidae</taxon>
        <taxon>Myrmicinae</taxon>
        <taxon>Temnothorax</taxon>
    </lineage>
</organism>
<evidence type="ECO:0000313" key="2">
    <source>
        <dbReference type="Proteomes" id="UP000310200"/>
    </source>
</evidence>